<name>A0ABS4UX27_9ACTN</name>
<gene>
    <name evidence="1" type="ORF">JOF29_007206</name>
</gene>
<comment type="caution">
    <text evidence="1">The sequence shown here is derived from an EMBL/GenBank/DDBJ whole genome shotgun (WGS) entry which is preliminary data.</text>
</comment>
<protein>
    <submittedName>
        <fullName evidence="1">Uncharacterized protein</fullName>
    </submittedName>
</protein>
<proteinExistence type="predicted"/>
<accession>A0ABS4UX27</accession>
<dbReference type="Proteomes" id="UP000755585">
    <property type="component" value="Unassembled WGS sequence"/>
</dbReference>
<dbReference type="RefSeq" id="WP_209698664.1">
    <property type="nucleotide sequence ID" value="NZ_JAGINT010000002.1"/>
</dbReference>
<organism evidence="1 2">
    <name type="scientific">Kribbella aluminosa</name>
    <dbReference type="NCBI Taxonomy" id="416017"/>
    <lineage>
        <taxon>Bacteria</taxon>
        <taxon>Bacillati</taxon>
        <taxon>Actinomycetota</taxon>
        <taxon>Actinomycetes</taxon>
        <taxon>Propionibacteriales</taxon>
        <taxon>Kribbellaceae</taxon>
        <taxon>Kribbella</taxon>
    </lineage>
</organism>
<sequence>MDGDTSELEGLVDVARAHREHERFHSLFKLEEAVAWRRDANALKLLSDRWSVTDEDGPRLADPDQGAVGCADLNDPAVVATTGILFMEGASEPAELTAMRAGWETASMRYGKLSVWLAEHMSAEWPRLTQLLTPDLAEAARPRFMALSRTTAAGHSYSLVANLLTTAAQALTNQDLTPAGVRSNRDAAAQMVRTAAWLVDTAAAEIARTGASLTLSDPDWTEFIRIAERKIENDGTE</sequence>
<evidence type="ECO:0000313" key="2">
    <source>
        <dbReference type="Proteomes" id="UP000755585"/>
    </source>
</evidence>
<reference evidence="1 2" key="1">
    <citation type="submission" date="2021-03" db="EMBL/GenBank/DDBJ databases">
        <title>Sequencing the genomes of 1000 actinobacteria strains.</title>
        <authorList>
            <person name="Klenk H.-P."/>
        </authorList>
    </citation>
    <scope>NUCLEOTIDE SEQUENCE [LARGE SCALE GENOMIC DNA]</scope>
    <source>
        <strain evidence="1 2">DSM 18824</strain>
    </source>
</reference>
<dbReference type="EMBL" id="JAGINT010000002">
    <property type="protein sequence ID" value="MBP2356096.1"/>
    <property type="molecule type" value="Genomic_DNA"/>
</dbReference>
<evidence type="ECO:0000313" key="1">
    <source>
        <dbReference type="EMBL" id="MBP2356096.1"/>
    </source>
</evidence>
<keyword evidence="2" id="KW-1185">Reference proteome</keyword>